<evidence type="ECO:0000313" key="2">
    <source>
        <dbReference type="Proteomes" id="UP001056716"/>
    </source>
</evidence>
<keyword evidence="2" id="KW-1185">Reference proteome</keyword>
<gene>
    <name evidence="1" type="ORF">M5E07_01105</name>
</gene>
<dbReference type="KEGG" id="atz:M5E07_01105"/>
<protein>
    <submittedName>
        <fullName evidence="1">Cation transporter</fullName>
    </submittedName>
</protein>
<evidence type="ECO:0000313" key="1">
    <source>
        <dbReference type="EMBL" id="USE83483.1"/>
    </source>
</evidence>
<dbReference type="NCBIfam" id="NF045615">
    <property type="entry name" value="efflu_CzcI_Acin"/>
    <property type="match status" value="1"/>
</dbReference>
<accession>A0AAE9S0N8</accession>
<organism evidence="1 2">
    <name type="scientific">Acinetobacter tibetensis</name>
    <dbReference type="NCBI Taxonomy" id="2943497"/>
    <lineage>
        <taxon>Bacteria</taxon>
        <taxon>Pseudomonadati</taxon>
        <taxon>Pseudomonadota</taxon>
        <taxon>Gammaproteobacteria</taxon>
        <taxon>Moraxellales</taxon>
        <taxon>Moraxellaceae</taxon>
        <taxon>Acinetobacter</taxon>
    </lineage>
</organism>
<name>A0AAE9S0N8_9GAMM</name>
<dbReference type="InterPro" id="IPR054660">
    <property type="entry name" value="CzcI-like"/>
</dbReference>
<sequence>MFQSLWNVAAAFCVHEEPKRVSTMPHFGHHATASCESIAHGVLQKSTTQDTSSFDLAAFAQDDHSDHLPSFAHVILTEAQQSALSPVFIPQLVQVQFNWQNLYQSPHLFLTNPPPVLTPL</sequence>
<reference evidence="1" key="1">
    <citation type="submission" date="2022-06" db="EMBL/GenBank/DDBJ databases">
        <title>Isolation, identification and characterization of iprodione-degrading strains in Lhasa, Tibet.</title>
        <authorList>
            <person name="Pan H."/>
        </authorList>
    </citation>
    <scope>NUCLEOTIDE SEQUENCE</scope>
    <source>
        <strain evidence="1">Y-23</strain>
    </source>
</reference>
<proteinExistence type="predicted"/>
<dbReference type="EMBL" id="CP098732">
    <property type="protein sequence ID" value="USE83483.1"/>
    <property type="molecule type" value="Genomic_DNA"/>
</dbReference>
<dbReference type="AlphaFoldDB" id="A0AAE9S0N8"/>
<dbReference type="Proteomes" id="UP001056716">
    <property type="component" value="Chromosome"/>
</dbReference>